<keyword evidence="3" id="KW-1185">Reference proteome</keyword>
<name>A0A941IJ16_9ACTN</name>
<dbReference type="RefSeq" id="WP_212521379.1">
    <property type="nucleotide sequence ID" value="NZ_JAGSOH010000122.1"/>
</dbReference>
<evidence type="ECO:0000313" key="2">
    <source>
        <dbReference type="EMBL" id="MBR7830250.1"/>
    </source>
</evidence>
<keyword evidence="1" id="KW-0472">Membrane</keyword>
<proteinExistence type="predicted"/>
<evidence type="ECO:0000313" key="3">
    <source>
        <dbReference type="Proteomes" id="UP000676325"/>
    </source>
</evidence>
<reference evidence="2" key="1">
    <citation type="submission" date="2021-04" db="EMBL/GenBank/DDBJ databases">
        <title>Genome based classification of Actinospica acidithermotolerans sp. nov., an actinobacterium isolated from an Indonesian hot spring.</title>
        <authorList>
            <person name="Kusuma A.B."/>
            <person name="Putra K.E."/>
            <person name="Nafisah S."/>
            <person name="Loh J."/>
            <person name="Nouioui I."/>
            <person name="Goodfellow M."/>
        </authorList>
    </citation>
    <scope>NUCLEOTIDE SEQUENCE</scope>
    <source>
        <strain evidence="2">MGRD01-02</strain>
    </source>
</reference>
<gene>
    <name evidence="2" type="ORF">KDK95_28365</name>
</gene>
<evidence type="ECO:0000256" key="1">
    <source>
        <dbReference type="SAM" id="Phobius"/>
    </source>
</evidence>
<dbReference type="AlphaFoldDB" id="A0A941IJ16"/>
<comment type="caution">
    <text evidence="2">The sequence shown here is derived from an EMBL/GenBank/DDBJ whole genome shotgun (WGS) entry which is preliminary data.</text>
</comment>
<keyword evidence="1" id="KW-0812">Transmembrane</keyword>
<dbReference type="EMBL" id="JAGSOH010000122">
    <property type="protein sequence ID" value="MBR7830250.1"/>
    <property type="molecule type" value="Genomic_DNA"/>
</dbReference>
<dbReference type="Proteomes" id="UP000676325">
    <property type="component" value="Unassembled WGS sequence"/>
</dbReference>
<organism evidence="2 3">
    <name type="scientific">Actinospica acidithermotolerans</name>
    <dbReference type="NCBI Taxonomy" id="2828514"/>
    <lineage>
        <taxon>Bacteria</taxon>
        <taxon>Bacillati</taxon>
        <taxon>Actinomycetota</taxon>
        <taxon>Actinomycetes</taxon>
        <taxon>Catenulisporales</taxon>
        <taxon>Actinospicaceae</taxon>
        <taxon>Actinospica</taxon>
    </lineage>
</organism>
<protein>
    <submittedName>
        <fullName evidence="2">Uncharacterized protein</fullName>
    </submittedName>
</protein>
<sequence length="158" mass="17975">MGIEWIDTTANIFASIGTVGAFVTGFVLLRSEHRREADRTEDERRAQASKVSAWVELYRTPDGSRELMFHVHNSSDMPIYEVELPLPTRGDDEPETQFVGLVPPGQTIRRLAPHDWLASYVGPEPIEIEFLDSAGWQWRRDEQGALVRAAQRTIAERQ</sequence>
<feature type="transmembrane region" description="Helical" evidence="1">
    <location>
        <begin position="12"/>
        <end position="29"/>
    </location>
</feature>
<keyword evidence="1" id="KW-1133">Transmembrane helix</keyword>
<accession>A0A941IJ16</accession>